<dbReference type="GeneID" id="85227140"/>
<accession>A0AAF0F0H2</accession>
<feature type="compositionally biased region" description="Polar residues" evidence="1">
    <location>
        <begin position="301"/>
        <end position="319"/>
    </location>
</feature>
<dbReference type="Gene3D" id="1.10.8.270">
    <property type="entry name" value="putative rabgap domain of human tbc1 domain family member 14 like domains"/>
    <property type="match status" value="1"/>
</dbReference>
<dbReference type="InterPro" id="IPR000195">
    <property type="entry name" value="Rab-GAP-TBC_dom"/>
</dbReference>
<dbReference type="SUPFAM" id="SSF47923">
    <property type="entry name" value="Ypt/Rab-GAP domain of gyp1p"/>
    <property type="match status" value="2"/>
</dbReference>
<evidence type="ECO:0000256" key="1">
    <source>
        <dbReference type="SAM" id="MobiDB-lite"/>
    </source>
</evidence>
<dbReference type="Gene3D" id="1.10.10.750">
    <property type="entry name" value="Ypt/Rab-GAP domain of gyp1p, domain 1"/>
    <property type="match status" value="1"/>
</dbReference>
<dbReference type="GO" id="GO:0005096">
    <property type="term" value="F:GTPase activator activity"/>
    <property type="evidence" value="ECO:0007669"/>
    <property type="project" value="TreeGrafter"/>
</dbReference>
<feature type="domain" description="Rab-GAP TBC" evidence="2">
    <location>
        <begin position="435"/>
        <end position="667"/>
    </location>
</feature>
<dbReference type="SMART" id="SM00164">
    <property type="entry name" value="TBC"/>
    <property type="match status" value="1"/>
</dbReference>
<dbReference type="InterPro" id="IPR050302">
    <property type="entry name" value="Rab_GAP_TBC_domain"/>
</dbReference>
<dbReference type="Gene3D" id="1.10.472.80">
    <property type="entry name" value="Ypt/Rab-GAP domain of gyp1p, domain 3"/>
    <property type="match status" value="1"/>
</dbReference>
<organism evidence="3 4">
    <name type="scientific">Malassezia japonica</name>
    <dbReference type="NCBI Taxonomy" id="223818"/>
    <lineage>
        <taxon>Eukaryota</taxon>
        <taxon>Fungi</taxon>
        <taxon>Dikarya</taxon>
        <taxon>Basidiomycota</taxon>
        <taxon>Ustilaginomycotina</taxon>
        <taxon>Malasseziomycetes</taxon>
        <taxon>Malasseziales</taxon>
        <taxon>Malasseziaceae</taxon>
        <taxon>Malassezia</taxon>
    </lineage>
</organism>
<dbReference type="RefSeq" id="XP_060123400.1">
    <property type="nucleotide sequence ID" value="XM_060267417.1"/>
</dbReference>
<name>A0AAF0F0H2_9BASI</name>
<feature type="compositionally biased region" description="Polar residues" evidence="1">
    <location>
        <begin position="263"/>
        <end position="275"/>
    </location>
</feature>
<dbReference type="InterPro" id="IPR035969">
    <property type="entry name" value="Rab-GAP_TBC_sf"/>
</dbReference>
<reference evidence="3" key="1">
    <citation type="submission" date="2023-03" db="EMBL/GenBank/DDBJ databases">
        <title>Mating type loci evolution in Malassezia.</title>
        <authorList>
            <person name="Coelho M.A."/>
        </authorList>
    </citation>
    <scope>NUCLEOTIDE SEQUENCE</scope>
    <source>
        <strain evidence="3">CBS 9431</strain>
    </source>
</reference>
<evidence type="ECO:0000313" key="3">
    <source>
        <dbReference type="EMBL" id="WFD40503.1"/>
    </source>
</evidence>
<sequence length="763" mass="85439">MVEKNGPAKAAGENPASDSSFVDVSLDKESTPPRNASTADLGSLHASYKRGARWFRSQVALSEQADQPDTDFHYGMESEPRRRRHSVPDSHNTSDGDDSQSDVSPAVSFDHGRATPDPEGPAAHRHHGVLEPGLSSTPVGRKAKGRYRSRMEQPGRPSLLRLAQVEPQLPEQKGVRFDHTMEPGVSMTVEDDNGELYIVRSPKPGLSPLVGTGGSQRSMRDVQLDHALNRLKQRPNYAQSDTALARAAHGLMINTDAARNRSSENTTSMDTSSDSFGAASSPGAKRPARIEQAQLPVDSIPSPTEQLTPVATSPDTNFDTPKASDKAPPPPPKDASPPSSDEPRRSMSGTHTNLTRMPHLPPKSRKEEARHLAAFTAMMKESKLTERKRQEERAANEHKSREEEASTRRIWNEEILPCWTRARQEQRYRDIWWQGVPQPLRAPLWARACGNNLMLPHDLFERASKAAQRALDDGMVPDQLRDAVDADMRQTLPSLRLFDHPNAPMWQDLHDVLYAHVYVRADEACQRTHAEAMDMSMLHPNFALYVPGTASLAAMLLINMPAPRAFLAMMNIIASKSWLHTLYQLERGPGENHNVSQCNQPASVELQGYERVFNTLMAEQLPSVYANLHKSGVRTSDYLRAWIRTLFVPWLDVDTVARLWDIILLDETGAVIFRIALALIQLLEPRLYEHDRGALLSILHGTNAGALHVWRRDTPMEGDTSPPKDRIYAQYCIGESALFRVLEEQNEWWRDSTLRRLLDRELS</sequence>
<dbReference type="PANTHER" id="PTHR47219:SF9">
    <property type="entry name" value="GTPASE ACTIVATING PROTEIN AND CENTROSOME-ASSOCIATED, ISOFORM B"/>
    <property type="match status" value="1"/>
</dbReference>
<dbReference type="Proteomes" id="UP001217754">
    <property type="component" value="Chromosome 6"/>
</dbReference>
<keyword evidence="4" id="KW-1185">Reference proteome</keyword>
<dbReference type="Pfam" id="PF00566">
    <property type="entry name" value="RabGAP-TBC"/>
    <property type="match status" value="1"/>
</dbReference>
<feature type="region of interest" description="Disordered" evidence="1">
    <location>
        <begin position="382"/>
        <end position="404"/>
    </location>
</feature>
<feature type="region of interest" description="Disordered" evidence="1">
    <location>
        <begin position="1"/>
        <end position="42"/>
    </location>
</feature>
<dbReference type="AlphaFoldDB" id="A0AAF0F0H2"/>
<feature type="compositionally biased region" description="Basic and acidic residues" evidence="1">
    <location>
        <begin position="70"/>
        <end position="94"/>
    </location>
</feature>
<feature type="region of interest" description="Disordered" evidence="1">
    <location>
        <begin position="59"/>
        <end position="156"/>
    </location>
</feature>
<dbReference type="EMBL" id="CP119963">
    <property type="protein sequence ID" value="WFD40503.1"/>
    <property type="molecule type" value="Genomic_DNA"/>
</dbReference>
<gene>
    <name evidence="3" type="ORF">MJAP1_003489</name>
</gene>
<evidence type="ECO:0000313" key="4">
    <source>
        <dbReference type="Proteomes" id="UP001217754"/>
    </source>
</evidence>
<feature type="region of interest" description="Disordered" evidence="1">
    <location>
        <begin position="255"/>
        <end position="368"/>
    </location>
</feature>
<protein>
    <recommendedName>
        <fullName evidence="2">Rab-GAP TBC domain-containing protein</fullName>
    </recommendedName>
</protein>
<dbReference type="GO" id="GO:0031267">
    <property type="term" value="F:small GTPase binding"/>
    <property type="evidence" value="ECO:0007669"/>
    <property type="project" value="TreeGrafter"/>
</dbReference>
<proteinExistence type="predicted"/>
<dbReference type="PANTHER" id="PTHR47219">
    <property type="entry name" value="RAB GTPASE-ACTIVATING PROTEIN 1-LIKE"/>
    <property type="match status" value="1"/>
</dbReference>
<evidence type="ECO:0000259" key="2">
    <source>
        <dbReference type="PROSITE" id="PS50086"/>
    </source>
</evidence>
<dbReference type="PROSITE" id="PS50086">
    <property type="entry name" value="TBC_RABGAP"/>
    <property type="match status" value="1"/>
</dbReference>